<reference evidence="4 5" key="1">
    <citation type="journal article" date="2019" name="Int. J. Syst. Evol. Microbiol.">
        <title>The Global Catalogue of Microorganisms (GCM) 10K type strain sequencing project: providing services to taxonomists for standard genome sequencing and annotation.</title>
        <authorList>
            <consortium name="The Broad Institute Genomics Platform"/>
            <consortium name="The Broad Institute Genome Sequencing Center for Infectious Disease"/>
            <person name="Wu L."/>
            <person name="Ma J."/>
        </authorList>
    </citation>
    <scope>NUCLEOTIDE SEQUENCE [LARGE SCALE GENOMIC DNA]</scope>
    <source>
        <strain evidence="4 5">JCM 3325</strain>
    </source>
</reference>
<evidence type="ECO:0000256" key="1">
    <source>
        <dbReference type="ARBA" id="ARBA00022801"/>
    </source>
</evidence>
<dbReference type="InterPro" id="IPR013785">
    <property type="entry name" value="Aldolase_TIM"/>
</dbReference>
<sequence length="435" mass="47736">MIQITQVPVDPVRGRVYEHGWQSWSPSAAYPVTATGERPRQDPRLQTMCWRPDRPAPGQGFQGEGLLAVEPGDGSPARLFAARDGLLEVPSVRARLHRDRLVIEADGPVDEIPHPGGIEAALARWADLFTERAGVRPPRPAPTVWCTWYHYFGEVTEADIAENLAAIADRGLPVEVVQIDDGWQAGIGDWLDDRIDLPAMVSRIRADGRRAGVWIAPFLVAAGSDLARAHPEWLGGDAGHNWNRPLHALDTTHPGARDHLRRVFARLRDLGVDYYKLDFLYAGALPGLSAYRDAIALIRETVGPEAYLLGCGAPILPSAGLFDAMRVGPDIGLTVAPPDGDLSRPSQHAATMTTVARAWQHGRLWVNDPDCLIVRPAVEDREAWARTVERYGGLRASSDRILDLDDWGLETTRRLLAAPPPPTPFKSPPAGRQRP</sequence>
<dbReference type="PANTHER" id="PTHR43053:SF3">
    <property type="entry name" value="ALPHA-GALACTOSIDASE C-RELATED"/>
    <property type="match status" value="1"/>
</dbReference>
<dbReference type="InterPro" id="IPR017853">
    <property type="entry name" value="GH"/>
</dbReference>
<name>A0ABN3JL64_9ACTN</name>
<dbReference type="SUPFAM" id="SSF51445">
    <property type="entry name" value="(Trans)glycosidases"/>
    <property type="match status" value="1"/>
</dbReference>
<dbReference type="CDD" id="cd14791">
    <property type="entry name" value="GH36"/>
    <property type="match status" value="1"/>
</dbReference>
<keyword evidence="5" id="KW-1185">Reference proteome</keyword>
<comment type="caution">
    <text evidence="4">The sequence shown here is derived from an EMBL/GenBank/DDBJ whole genome shotgun (WGS) entry which is preliminary data.</text>
</comment>
<protein>
    <submittedName>
        <fullName evidence="4">Alpha-galactosidase</fullName>
    </submittedName>
</protein>
<keyword evidence="1" id="KW-0378">Hydrolase</keyword>
<dbReference type="PANTHER" id="PTHR43053">
    <property type="entry name" value="GLYCOSIDASE FAMILY 31"/>
    <property type="match status" value="1"/>
</dbReference>
<evidence type="ECO:0000313" key="4">
    <source>
        <dbReference type="EMBL" id="GAA2431373.1"/>
    </source>
</evidence>
<dbReference type="InterPro" id="IPR002252">
    <property type="entry name" value="Glyco_hydro_36"/>
</dbReference>
<dbReference type="EMBL" id="BAAARW010000020">
    <property type="protein sequence ID" value="GAA2431373.1"/>
    <property type="molecule type" value="Genomic_DNA"/>
</dbReference>
<dbReference type="Proteomes" id="UP001501231">
    <property type="component" value="Unassembled WGS sequence"/>
</dbReference>
<keyword evidence="2" id="KW-0326">Glycosidase</keyword>
<dbReference type="InterPro" id="IPR050985">
    <property type="entry name" value="Alpha-glycosidase_related"/>
</dbReference>
<dbReference type="RefSeq" id="WP_344592235.1">
    <property type="nucleotide sequence ID" value="NZ_BAAARW010000020.1"/>
</dbReference>
<evidence type="ECO:0000256" key="2">
    <source>
        <dbReference type="ARBA" id="ARBA00023295"/>
    </source>
</evidence>
<gene>
    <name evidence="4" type="ORF">GCM10010191_51450</name>
</gene>
<accession>A0ABN3JL64</accession>
<organism evidence="4 5">
    <name type="scientific">Actinomadura vinacea</name>
    <dbReference type="NCBI Taxonomy" id="115336"/>
    <lineage>
        <taxon>Bacteria</taxon>
        <taxon>Bacillati</taxon>
        <taxon>Actinomycetota</taxon>
        <taxon>Actinomycetes</taxon>
        <taxon>Streptosporangiales</taxon>
        <taxon>Thermomonosporaceae</taxon>
        <taxon>Actinomadura</taxon>
    </lineage>
</organism>
<evidence type="ECO:0000256" key="3">
    <source>
        <dbReference type="SAM" id="MobiDB-lite"/>
    </source>
</evidence>
<feature type="region of interest" description="Disordered" evidence="3">
    <location>
        <begin position="413"/>
        <end position="435"/>
    </location>
</feature>
<dbReference type="Gene3D" id="3.20.20.70">
    <property type="entry name" value="Aldolase class I"/>
    <property type="match status" value="1"/>
</dbReference>
<proteinExistence type="predicted"/>
<dbReference type="Pfam" id="PF02065">
    <property type="entry name" value="Melibiase"/>
    <property type="match status" value="1"/>
</dbReference>
<feature type="compositionally biased region" description="Pro residues" evidence="3">
    <location>
        <begin position="418"/>
        <end position="427"/>
    </location>
</feature>
<evidence type="ECO:0000313" key="5">
    <source>
        <dbReference type="Proteomes" id="UP001501231"/>
    </source>
</evidence>